<organism evidence="1 2">
    <name type="scientific">Puccinia striiformis f. sp. tritici</name>
    <dbReference type="NCBI Taxonomy" id="168172"/>
    <lineage>
        <taxon>Eukaryota</taxon>
        <taxon>Fungi</taxon>
        <taxon>Dikarya</taxon>
        <taxon>Basidiomycota</taxon>
        <taxon>Pucciniomycotina</taxon>
        <taxon>Pucciniomycetes</taxon>
        <taxon>Pucciniales</taxon>
        <taxon>Pucciniaceae</taxon>
        <taxon>Puccinia</taxon>
    </lineage>
</organism>
<evidence type="ECO:0000313" key="1">
    <source>
        <dbReference type="EMBL" id="KAI7935641.1"/>
    </source>
</evidence>
<keyword evidence="2" id="KW-1185">Reference proteome</keyword>
<dbReference type="Proteomes" id="UP001060170">
    <property type="component" value="Chromosome 18"/>
</dbReference>
<protein>
    <submittedName>
        <fullName evidence="1">Uncharacterized protein</fullName>
    </submittedName>
</protein>
<sequence length="64" mass="7051">MTLSNGIKTLGMRFANNDGTKMFFLEAWESSLLLSTTRIGTGRRPDIVLSIHLSMVASPPQLDL</sequence>
<comment type="caution">
    <text evidence="1">The sequence shown here is derived from an EMBL/GenBank/DDBJ whole genome shotgun (WGS) entry which is preliminary data.</text>
</comment>
<dbReference type="EMBL" id="CM045882">
    <property type="protein sequence ID" value="KAI7935641.1"/>
    <property type="molecule type" value="Genomic_DNA"/>
</dbReference>
<reference evidence="2" key="2">
    <citation type="journal article" date="2018" name="Mol. Plant Microbe Interact.">
        <title>Genome sequence resources for the wheat stripe rust pathogen (Puccinia striiformis f. sp. tritici) and the barley stripe rust pathogen (Puccinia striiformis f. sp. hordei).</title>
        <authorList>
            <person name="Xia C."/>
            <person name="Wang M."/>
            <person name="Yin C."/>
            <person name="Cornejo O.E."/>
            <person name="Hulbert S.H."/>
            <person name="Chen X."/>
        </authorList>
    </citation>
    <scope>NUCLEOTIDE SEQUENCE [LARGE SCALE GENOMIC DNA]</scope>
    <source>
        <strain evidence="2">93-210</strain>
    </source>
</reference>
<name>A0ACC0DNR1_9BASI</name>
<accession>A0ACC0DNR1</accession>
<proteinExistence type="predicted"/>
<reference evidence="2" key="1">
    <citation type="journal article" date="2018" name="BMC Genomics">
        <title>Genomic insights into host adaptation between the wheat stripe rust pathogen (Puccinia striiformis f. sp. tritici) and the barley stripe rust pathogen (Puccinia striiformis f. sp. hordei).</title>
        <authorList>
            <person name="Xia C."/>
            <person name="Wang M."/>
            <person name="Yin C."/>
            <person name="Cornejo O.E."/>
            <person name="Hulbert S.H."/>
            <person name="Chen X."/>
        </authorList>
    </citation>
    <scope>NUCLEOTIDE SEQUENCE [LARGE SCALE GENOMIC DNA]</scope>
    <source>
        <strain evidence="2">93-210</strain>
    </source>
</reference>
<evidence type="ECO:0000313" key="2">
    <source>
        <dbReference type="Proteomes" id="UP001060170"/>
    </source>
</evidence>
<reference evidence="1 2" key="3">
    <citation type="journal article" date="2022" name="Microbiol. Spectr.">
        <title>Folding features and dynamics of 3D genome architecture in plant fungal pathogens.</title>
        <authorList>
            <person name="Xia C."/>
        </authorList>
    </citation>
    <scope>NUCLEOTIDE SEQUENCE [LARGE SCALE GENOMIC DNA]</scope>
    <source>
        <strain evidence="1 2">93-210</strain>
    </source>
</reference>
<gene>
    <name evidence="1" type="ORF">MJO28_016512</name>
</gene>